<dbReference type="AlphaFoldDB" id="A0A9D4BMI3"/>
<proteinExistence type="predicted"/>
<dbReference type="EMBL" id="JAIWYP010000015">
    <property type="protein sequence ID" value="KAH3700458.1"/>
    <property type="molecule type" value="Genomic_DNA"/>
</dbReference>
<comment type="caution">
    <text evidence="1">The sequence shown here is derived from an EMBL/GenBank/DDBJ whole genome shotgun (WGS) entry which is preliminary data.</text>
</comment>
<dbReference type="Proteomes" id="UP000828390">
    <property type="component" value="Unassembled WGS sequence"/>
</dbReference>
<accession>A0A9D4BMI3</accession>
<reference evidence="1" key="1">
    <citation type="journal article" date="2019" name="bioRxiv">
        <title>The Genome of the Zebra Mussel, Dreissena polymorpha: A Resource for Invasive Species Research.</title>
        <authorList>
            <person name="McCartney M.A."/>
            <person name="Auch B."/>
            <person name="Kono T."/>
            <person name="Mallez S."/>
            <person name="Zhang Y."/>
            <person name="Obille A."/>
            <person name="Becker A."/>
            <person name="Abrahante J.E."/>
            <person name="Garbe J."/>
            <person name="Badalamenti J.P."/>
            <person name="Herman A."/>
            <person name="Mangelson H."/>
            <person name="Liachko I."/>
            <person name="Sullivan S."/>
            <person name="Sone E.D."/>
            <person name="Koren S."/>
            <person name="Silverstein K.A.T."/>
            <person name="Beckman K.B."/>
            <person name="Gohl D.M."/>
        </authorList>
    </citation>
    <scope>NUCLEOTIDE SEQUENCE</scope>
    <source>
        <strain evidence="1">Duluth1</strain>
        <tissue evidence="1">Whole animal</tissue>
    </source>
</reference>
<evidence type="ECO:0000313" key="2">
    <source>
        <dbReference type="Proteomes" id="UP000828390"/>
    </source>
</evidence>
<reference evidence="1" key="2">
    <citation type="submission" date="2020-11" db="EMBL/GenBank/DDBJ databases">
        <authorList>
            <person name="McCartney M.A."/>
            <person name="Auch B."/>
            <person name="Kono T."/>
            <person name="Mallez S."/>
            <person name="Becker A."/>
            <person name="Gohl D.M."/>
            <person name="Silverstein K.A.T."/>
            <person name="Koren S."/>
            <person name="Bechman K.B."/>
            <person name="Herman A."/>
            <person name="Abrahante J.E."/>
            <person name="Garbe J."/>
        </authorList>
    </citation>
    <scope>NUCLEOTIDE SEQUENCE</scope>
    <source>
        <strain evidence="1">Duluth1</strain>
        <tissue evidence="1">Whole animal</tissue>
    </source>
</reference>
<name>A0A9D4BMI3_DREPO</name>
<gene>
    <name evidence="1" type="ORF">DPMN_075434</name>
</gene>
<sequence length="75" mass="8518">MPDQIITPQVDHKYLRWHPEYSGELHVVYGVCPPHTGNADPNHSCSTREVKVRPPLQLRPLTGPIGDRISHNPNF</sequence>
<keyword evidence="2" id="KW-1185">Reference proteome</keyword>
<organism evidence="1 2">
    <name type="scientific">Dreissena polymorpha</name>
    <name type="common">Zebra mussel</name>
    <name type="synonym">Mytilus polymorpha</name>
    <dbReference type="NCBI Taxonomy" id="45954"/>
    <lineage>
        <taxon>Eukaryota</taxon>
        <taxon>Metazoa</taxon>
        <taxon>Spiralia</taxon>
        <taxon>Lophotrochozoa</taxon>
        <taxon>Mollusca</taxon>
        <taxon>Bivalvia</taxon>
        <taxon>Autobranchia</taxon>
        <taxon>Heteroconchia</taxon>
        <taxon>Euheterodonta</taxon>
        <taxon>Imparidentia</taxon>
        <taxon>Neoheterodontei</taxon>
        <taxon>Myida</taxon>
        <taxon>Dreissenoidea</taxon>
        <taxon>Dreissenidae</taxon>
        <taxon>Dreissena</taxon>
    </lineage>
</organism>
<protein>
    <submittedName>
        <fullName evidence="1">Uncharacterized protein</fullName>
    </submittedName>
</protein>
<evidence type="ECO:0000313" key="1">
    <source>
        <dbReference type="EMBL" id="KAH3700458.1"/>
    </source>
</evidence>